<dbReference type="AlphaFoldDB" id="A0A016V6F0"/>
<gene>
    <name evidence="3" type="primary">Acey_s0016.g2990</name>
    <name evidence="3" type="ORF">Y032_0016g2990</name>
</gene>
<feature type="signal peptide" evidence="2">
    <location>
        <begin position="1"/>
        <end position="16"/>
    </location>
</feature>
<comment type="caution">
    <text evidence="3">The sequence shown here is derived from an EMBL/GenBank/DDBJ whole genome shotgun (WGS) entry which is preliminary data.</text>
</comment>
<reference evidence="4" key="1">
    <citation type="journal article" date="2015" name="Nat. Genet.">
        <title>The genome and transcriptome of the zoonotic hookworm Ancylostoma ceylanicum identify infection-specific gene families.</title>
        <authorList>
            <person name="Schwarz E.M."/>
            <person name="Hu Y."/>
            <person name="Antoshechkin I."/>
            <person name="Miller M.M."/>
            <person name="Sternberg P.W."/>
            <person name="Aroian R.V."/>
        </authorList>
    </citation>
    <scope>NUCLEOTIDE SEQUENCE</scope>
    <source>
        <strain evidence="4">HY135</strain>
    </source>
</reference>
<protein>
    <submittedName>
        <fullName evidence="3">Uncharacterized protein</fullName>
    </submittedName>
</protein>
<evidence type="ECO:0000313" key="4">
    <source>
        <dbReference type="Proteomes" id="UP000024635"/>
    </source>
</evidence>
<name>A0A016V6F0_9BILA</name>
<feature type="region of interest" description="Disordered" evidence="1">
    <location>
        <begin position="53"/>
        <end position="91"/>
    </location>
</feature>
<feature type="chain" id="PRO_5001493128" evidence="2">
    <location>
        <begin position="17"/>
        <end position="402"/>
    </location>
</feature>
<feature type="compositionally biased region" description="Polar residues" evidence="1">
    <location>
        <begin position="57"/>
        <end position="73"/>
    </location>
</feature>
<organism evidence="3 4">
    <name type="scientific">Ancylostoma ceylanicum</name>
    <dbReference type="NCBI Taxonomy" id="53326"/>
    <lineage>
        <taxon>Eukaryota</taxon>
        <taxon>Metazoa</taxon>
        <taxon>Ecdysozoa</taxon>
        <taxon>Nematoda</taxon>
        <taxon>Chromadorea</taxon>
        <taxon>Rhabditida</taxon>
        <taxon>Rhabditina</taxon>
        <taxon>Rhabditomorpha</taxon>
        <taxon>Strongyloidea</taxon>
        <taxon>Ancylostomatidae</taxon>
        <taxon>Ancylostomatinae</taxon>
        <taxon>Ancylostoma</taxon>
    </lineage>
</organism>
<proteinExistence type="predicted"/>
<keyword evidence="4" id="KW-1185">Reference proteome</keyword>
<evidence type="ECO:0000256" key="2">
    <source>
        <dbReference type="SAM" id="SignalP"/>
    </source>
</evidence>
<dbReference type="EMBL" id="JARK01001352">
    <property type="protein sequence ID" value="EYC22856.1"/>
    <property type="molecule type" value="Genomic_DNA"/>
</dbReference>
<keyword evidence="2" id="KW-0732">Signal</keyword>
<evidence type="ECO:0000256" key="1">
    <source>
        <dbReference type="SAM" id="MobiDB-lite"/>
    </source>
</evidence>
<evidence type="ECO:0000313" key="3">
    <source>
        <dbReference type="EMBL" id="EYC22856.1"/>
    </source>
</evidence>
<dbReference type="Proteomes" id="UP000024635">
    <property type="component" value="Unassembled WGS sequence"/>
</dbReference>
<dbReference type="OrthoDB" id="5883555at2759"/>
<sequence>MLLLHFLRLPTTFSSSAMDEQRNWGSYDTYQPNYLSLSPPLFEEIRDSPETVAHDNVTASSSTEARQSKSSSMVHAPSPGPRSANSSASRGSSEVFKEAINAILDSNHLSLGKLGRAIHHFDGTVEYQEFLVKKLKDVKINVDHLKNMQQNVETLQPSSDSIVRTLSSVVREQAHIITGMGIAMDTMLSMQRDMLRKFEKTSHHIAKSAERTLPQGLGFSIKNLKRVWEVNVGPPFKNVNLRDVLEKWHPSPKAGKNHFLHILDFLRHYFSRACTPPPEIQRFACRQAGKRGKFEHLTDLPEAFVEFLIDFVLDAIGLGDEGLLLPVANHKEYRTKFWMELAGNDADRETMFNTLSDARTDWSALARVAIGRALADVRAFTYKNTDQPLVPSHKRKIVTQDI</sequence>
<feature type="compositionally biased region" description="Low complexity" evidence="1">
    <location>
        <begin position="81"/>
        <end position="91"/>
    </location>
</feature>
<accession>A0A016V6F0</accession>